<feature type="domain" description="SLH" evidence="4">
    <location>
        <begin position="808"/>
        <end position="871"/>
    </location>
</feature>
<feature type="chain" id="PRO_5044264015" evidence="3">
    <location>
        <begin position="27"/>
        <end position="970"/>
    </location>
</feature>
<feature type="signal peptide" evidence="3">
    <location>
        <begin position="1"/>
        <end position="26"/>
    </location>
</feature>
<evidence type="ECO:0000256" key="2">
    <source>
        <dbReference type="PROSITE-ProRule" id="PRU00591"/>
    </source>
</evidence>
<gene>
    <name evidence="5" type="ORF">MQE39_13955</name>
</gene>
<dbReference type="EMBL" id="JALDAW010000022">
    <property type="protein sequence ID" value="MDY5169219.1"/>
    <property type="molecule type" value="Genomic_DNA"/>
</dbReference>
<accession>A0AB35UT32</accession>
<dbReference type="SUPFAM" id="SSF69360">
    <property type="entry name" value="Cell wall binding repeat"/>
    <property type="match status" value="1"/>
</dbReference>
<dbReference type="Proteomes" id="UP001276902">
    <property type="component" value="Unassembled WGS sequence"/>
</dbReference>
<feature type="repeat" description="Cell wall-binding" evidence="2">
    <location>
        <begin position="931"/>
        <end position="950"/>
    </location>
</feature>
<organism evidence="5 6">
    <name type="scientific">Dielma fastidiosa</name>
    <dbReference type="NCBI Taxonomy" id="1034346"/>
    <lineage>
        <taxon>Bacteria</taxon>
        <taxon>Bacillati</taxon>
        <taxon>Bacillota</taxon>
        <taxon>Erysipelotrichia</taxon>
        <taxon>Erysipelotrichales</taxon>
        <taxon>Erysipelotrichaceae</taxon>
        <taxon>Dielma</taxon>
    </lineage>
</organism>
<dbReference type="InterPro" id="IPR018337">
    <property type="entry name" value="Cell_wall/Cho-bd_repeat"/>
</dbReference>
<evidence type="ECO:0000313" key="5">
    <source>
        <dbReference type="EMBL" id="MDY5169219.1"/>
    </source>
</evidence>
<dbReference type="RefSeq" id="WP_320884197.1">
    <property type="nucleotide sequence ID" value="NZ_JALDAW010000022.1"/>
</dbReference>
<dbReference type="PROSITE" id="PS51272">
    <property type="entry name" value="SLH"/>
    <property type="match status" value="2"/>
</dbReference>
<keyword evidence="1" id="KW-0677">Repeat</keyword>
<reference evidence="5" key="1">
    <citation type="submission" date="2022-03" db="EMBL/GenBank/DDBJ databases">
        <title>First case of bacteraemia caused by Dielma fastidiosa in a patient hospitalised with diverticulitis.</title>
        <authorList>
            <person name="Forman-Ankjaer B."/>
            <person name="Hvid-Jensen F."/>
            <person name="Kobel C.M."/>
            <person name="Greve T."/>
        </authorList>
    </citation>
    <scope>NUCLEOTIDE SEQUENCE</scope>
    <source>
        <strain evidence="5">AUH_DF_2021</strain>
    </source>
</reference>
<feature type="repeat" description="Cell wall-binding" evidence="2">
    <location>
        <begin position="890"/>
        <end position="909"/>
    </location>
</feature>
<evidence type="ECO:0000259" key="4">
    <source>
        <dbReference type="PROSITE" id="PS51272"/>
    </source>
</evidence>
<dbReference type="InterPro" id="IPR001119">
    <property type="entry name" value="SLH_dom"/>
</dbReference>
<dbReference type="Pfam" id="PF01473">
    <property type="entry name" value="Choline_bind_1"/>
    <property type="match status" value="1"/>
</dbReference>
<dbReference type="Pfam" id="PF18889">
    <property type="entry name" value="Beta_helix_3"/>
    <property type="match status" value="4"/>
</dbReference>
<dbReference type="AlphaFoldDB" id="A0AB35UT32"/>
<proteinExistence type="predicted"/>
<evidence type="ECO:0000256" key="1">
    <source>
        <dbReference type="ARBA" id="ARBA00022737"/>
    </source>
</evidence>
<sequence length="970" mass="102555">MKRKRIRALLLSTALVITQLPMVIMADDFKTENTLVKSITDWTFINDEQLNNGNLNLDNISKENQFSFDEVVAMLPTAINAYIEDEVSPSTIGIVGWSCDPFIQDPEDNWPLIGDYTFVAELANGYTLASEASAIEVKVLLSGTNTYTENNYIEQGGIKIIYDNGGMVTYTEGSGFTLIKDGSYIISGTWSGNLSASAYNSQFVITVPFGVTANVTLDSVTINVNSTDYAGAFLVTAGGTANIAFDGMNILTSGSNHAGLEVPENATLTLKGGDSDSLEATGGGYGSGAGIGGGESANSGKIAINGGNITANGASRGAGIGGGGSGTYDGGSGGTIIISDGTVIANGSNGGAGIGGGGGGNGGSSGTIIIRNGTVTATGDEGAGIGGGNGRLTGVCAGDGDKITISGGTVTAMSRYGAGIGGGGSGGSGGSGGAVEIFGQNTTVTVSSSYGFDVGGGYDGVFSFGTGGSLSVTDGATLIMKNNGTNVSNPIYQNCTIIDKNGNRTEYNSNITLPTSSSGSIPKDSYKISGNSINQSITRTNLRRLANAGKSLTLESDMVVMSFDPAALKAILANTTGSKVTFTVMPADLSKSPEIKTIIDSHPAYDFSITYKNNKGVNVPVNAEFPAGSAAIQLNYTPLENESLGSLFIVYIDDKSIEWLNHSSYHNGFMMAGVDHFSTYAIAYKISTPTYTDITDHWAKNDIEFAAARDLFTVSKTNEFSPNTSLTYAELITALGKLTGIQPEASVTDIKADAAYAPYIDWAIQENIIPNRYELFNLNAPITREQMADVMMNYAKQIGYTIPDTLVSMPFTDKNLISKESEKAVTALYQAGIIKGKDGNRFDPLAYVNRAEGSAMLHRFVEIMIDPDTANGWVRNDSGHWLYYQAGNILTGWQTIDNLTYYFNSYGEMHEGWKLDSENEKWYFWTNDGAVIGWKFIYGKWYFFYEDGSMAANTIIEGYQLGSEGSIIYN</sequence>
<name>A0AB35UT32_9FIRM</name>
<dbReference type="PROSITE" id="PS51170">
    <property type="entry name" value="CW"/>
    <property type="match status" value="2"/>
</dbReference>
<dbReference type="Gene3D" id="2.10.270.10">
    <property type="entry name" value="Cholin Binding"/>
    <property type="match status" value="1"/>
</dbReference>
<protein>
    <submittedName>
        <fullName evidence="5">S-layer homology domain-containing protein</fullName>
    </submittedName>
</protein>
<feature type="domain" description="SLH" evidence="4">
    <location>
        <begin position="686"/>
        <end position="749"/>
    </location>
</feature>
<evidence type="ECO:0000313" key="6">
    <source>
        <dbReference type="Proteomes" id="UP001276902"/>
    </source>
</evidence>
<evidence type="ECO:0000256" key="3">
    <source>
        <dbReference type="SAM" id="SignalP"/>
    </source>
</evidence>
<comment type="caution">
    <text evidence="5">The sequence shown here is derived from an EMBL/GenBank/DDBJ whole genome shotgun (WGS) entry which is preliminary data.</text>
</comment>
<keyword evidence="3" id="KW-0732">Signal</keyword>
<dbReference type="Pfam" id="PF19127">
    <property type="entry name" value="Choline_bind_3"/>
    <property type="match status" value="1"/>
</dbReference>
<dbReference type="Pfam" id="PF00395">
    <property type="entry name" value="SLH"/>
    <property type="match status" value="3"/>
</dbReference>